<keyword evidence="3" id="KW-0963">Cytoplasm</keyword>
<comment type="caution">
    <text evidence="13">The sequence shown here is derived from an EMBL/GenBank/DDBJ whole genome shotgun (WGS) entry which is preliminary data.</text>
</comment>
<proteinExistence type="predicted"/>
<keyword evidence="14" id="KW-1185">Reference proteome</keyword>
<dbReference type="PRINTS" id="PR00032">
    <property type="entry name" value="HTHARAC"/>
</dbReference>
<name>A0A4U8PZK0_9FIRM</name>
<gene>
    <name evidence="13" type="ORF">DSM106044_05416</name>
</gene>
<dbReference type="InterPro" id="IPR020449">
    <property type="entry name" value="Tscrpt_reg_AraC-type_HTH"/>
</dbReference>
<dbReference type="PANTHER" id="PTHR42713:SF3">
    <property type="entry name" value="TRANSCRIPTIONAL REGULATORY PROTEIN HPTR"/>
    <property type="match status" value="1"/>
</dbReference>
<evidence type="ECO:0000259" key="11">
    <source>
        <dbReference type="PROSITE" id="PS01124"/>
    </source>
</evidence>
<feature type="domain" description="Response regulatory" evidence="12">
    <location>
        <begin position="3"/>
        <end position="120"/>
    </location>
</feature>
<dbReference type="Proteomes" id="UP000306509">
    <property type="component" value="Unassembled WGS sequence"/>
</dbReference>
<dbReference type="CDD" id="cd17536">
    <property type="entry name" value="REC_YesN-like"/>
    <property type="match status" value="1"/>
</dbReference>
<dbReference type="Pfam" id="PF12833">
    <property type="entry name" value="HTH_18"/>
    <property type="match status" value="1"/>
</dbReference>
<keyword evidence="7" id="KW-0238">DNA-binding</keyword>
<evidence type="ECO:0000256" key="5">
    <source>
        <dbReference type="ARBA" id="ARBA00023012"/>
    </source>
</evidence>
<dbReference type="GO" id="GO:0003700">
    <property type="term" value="F:DNA-binding transcription factor activity"/>
    <property type="evidence" value="ECO:0007669"/>
    <property type="project" value="InterPro"/>
</dbReference>
<evidence type="ECO:0000256" key="3">
    <source>
        <dbReference type="ARBA" id="ARBA00022490"/>
    </source>
</evidence>
<comment type="subcellular location">
    <subcellularLocation>
        <location evidence="1">Cytoplasm</location>
    </subcellularLocation>
</comment>
<dbReference type="PROSITE" id="PS50110">
    <property type="entry name" value="RESPONSE_REGULATORY"/>
    <property type="match status" value="1"/>
</dbReference>
<dbReference type="GO" id="GO:0043565">
    <property type="term" value="F:sequence-specific DNA binding"/>
    <property type="evidence" value="ECO:0007669"/>
    <property type="project" value="InterPro"/>
</dbReference>
<feature type="domain" description="HTH araC/xylS-type" evidence="11">
    <location>
        <begin position="440"/>
        <end position="539"/>
    </location>
</feature>
<comment type="function">
    <text evidence="9">May play the central regulatory role in sporulation. It may be an element of the effector pathway responsible for the activation of sporulation genes in response to nutritional stress. Spo0A may act in concert with spo0H (a sigma factor) to control the expression of some genes that are critical to the sporulation process.</text>
</comment>
<evidence type="ECO:0000313" key="14">
    <source>
        <dbReference type="Proteomes" id="UP000306509"/>
    </source>
</evidence>
<evidence type="ECO:0000259" key="12">
    <source>
        <dbReference type="PROSITE" id="PS50110"/>
    </source>
</evidence>
<keyword evidence="5" id="KW-0902">Two-component regulatory system</keyword>
<evidence type="ECO:0000256" key="10">
    <source>
        <dbReference type="PROSITE-ProRule" id="PRU00169"/>
    </source>
</evidence>
<accession>A0A4U8PZK0</accession>
<evidence type="ECO:0000256" key="4">
    <source>
        <dbReference type="ARBA" id="ARBA00022553"/>
    </source>
</evidence>
<dbReference type="Gene3D" id="1.10.10.60">
    <property type="entry name" value="Homeodomain-like"/>
    <property type="match status" value="2"/>
</dbReference>
<dbReference type="InterPro" id="IPR018060">
    <property type="entry name" value="HTH_AraC"/>
</dbReference>
<dbReference type="InterPro" id="IPR011006">
    <property type="entry name" value="CheY-like_superfamily"/>
</dbReference>
<dbReference type="SUPFAM" id="SSF52172">
    <property type="entry name" value="CheY-like"/>
    <property type="match status" value="1"/>
</dbReference>
<dbReference type="Gene3D" id="3.40.50.2300">
    <property type="match status" value="1"/>
</dbReference>
<evidence type="ECO:0000256" key="9">
    <source>
        <dbReference type="ARBA" id="ARBA00024867"/>
    </source>
</evidence>
<reference evidence="13 14" key="1">
    <citation type="journal article" date="2019" name="Anaerobe">
        <title>Detection of Robinsoniella peoriensis in multiple bone samples of a trauma patient.</title>
        <authorList>
            <person name="Schrottner P."/>
            <person name="Hartwich K."/>
            <person name="Bunk B."/>
            <person name="Schober I."/>
            <person name="Helbig S."/>
            <person name="Rudolph W.W."/>
            <person name="Gunzer F."/>
        </authorList>
    </citation>
    <scope>NUCLEOTIDE SEQUENCE [LARGE SCALE GENOMIC DNA]</scope>
    <source>
        <strain evidence="13 14">DSM 106044</strain>
    </source>
</reference>
<keyword evidence="6" id="KW-0805">Transcription regulation</keyword>
<dbReference type="SMART" id="SM00342">
    <property type="entry name" value="HTH_ARAC"/>
    <property type="match status" value="1"/>
</dbReference>
<dbReference type="AlphaFoldDB" id="A0A4U8PZK0"/>
<dbReference type="PANTHER" id="PTHR42713">
    <property type="entry name" value="HISTIDINE KINASE-RELATED"/>
    <property type="match status" value="1"/>
</dbReference>
<dbReference type="InterPro" id="IPR051552">
    <property type="entry name" value="HptR"/>
</dbReference>
<dbReference type="InterPro" id="IPR018062">
    <property type="entry name" value="HTH_AraC-typ_CS"/>
</dbReference>
<evidence type="ECO:0000256" key="8">
    <source>
        <dbReference type="ARBA" id="ARBA00023163"/>
    </source>
</evidence>
<dbReference type="GO" id="GO:0005737">
    <property type="term" value="C:cytoplasm"/>
    <property type="evidence" value="ECO:0007669"/>
    <property type="project" value="UniProtKB-SubCell"/>
</dbReference>
<dbReference type="Pfam" id="PF00072">
    <property type="entry name" value="Response_reg"/>
    <property type="match status" value="1"/>
</dbReference>
<dbReference type="PROSITE" id="PS01124">
    <property type="entry name" value="HTH_ARAC_FAMILY_2"/>
    <property type="match status" value="1"/>
</dbReference>
<dbReference type="PROSITE" id="PS00041">
    <property type="entry name" value="HTH_ARAC_FAMILY_1"/>
    <property type="match status" value="1"/>
</dbReference>
<dbReference type="RefSeq" id="WP_044293592.1">
    <property type="nucleotide sequence ID" value="NZ_CABMJZ010000016.1"/>
</dbReference>
<protein>
    <recommendedName>
        <fullName evidence="2">Stage 0 sporulation protein A homolog</fullName>
    </recommendedName>
</protein>
<evidence type="ECO:0000256" key="2">
    <source>
        <dbReference type="ARBA" id="ARBA00018672"/>
    </source>
</evidence>
<evidence type="ECO:0000256" key="7">
    <source>
        <dbReference type="ARBA" id="ARBA00023125"/>
    </source>
</evidence>
<organism evidence="13 14">
    <name type="scientific">Robinsoniella peoriensis</name>
    <dbReference type="NCBI Taxonomy" id="180332"/>
    <lineage>
        <taxon>Bacteria</taxon>
        <taxon>Bacillati</taxon>
        <taxon>Bacillota</taxon>
        <taxon>Clostridia</taxon>
        <taxon>Lachnospirales</taxon>
        <taxon>Lachnospiraceae</taxon>
        <taxon>Robinsoniella</taxon>
    </lineage>
</organism>
<dbReference type="SUPFAM" id="SSF46689">
    <property type="entry name" value="Homeodomain-like"/>
    <property type="match status" value="2"/>
</dbReference>
<sequence>MIKVFLAEDEMTIREGIKRRVKWEENGFLFSGEAEDGEKALSMIRKIRPDILITDIKMPFMDGLELCRLVKEEFPEMKILILSGYDDFSYAKQAIRLGVAEYLLKPVTSARLLQSLLEMKEDLEEERAQTLFLEQYEKETQKDYEILKYQFYNELLSGKGTAFELKQKGESLGLDLEAGAYNFLLYKISASSYDDHMEYRQDYMQVEAFLVEAFEKDKNLIYFDHLAEGAALLITGKTPKEVDQTISKCIRIISKETDASHKLHYFIGIGKNVLDLKDIALSYQYANRAYTYRFLTLGNKVLYGGDIHAGDLEKEKPFSLMDVASNHMDSKVALNFLKSGLKSDIELFVEKFIRSLGENNMDSLMFRQYIILDINFQIVQFLESIGRTREDLQKRFPEFGDIMMFTRSLGKTKQYIIQSFENCMNLRELAAVNKYADMVECAKEFIRIHYNDEDISLNTTAARVNVSPNHFSRIFSQETGITFVEYLTDIRIERAKELLRSTNIRISDVGYEVGYKDSHYFYYLFKKMEGCTPKDYRIKVQRKEIR</sequence>
<dbReference type="SMART" id="SM00448">
    <property type="entry name" value="REC"/>
    <property type="match status" value="1"/>
</dbReference>
<evidence type="ECO:0000256" key="1">
    <source>
        <dbReference type="ARBA" id="ARBA00004496"/>
    </source>
</evidence>
<evidence type="ECO:0000256" key="6">
    <source>
        <dbReference type="ARBA" id="ARBA00023015"/>
    </source>
</evidence>
<dbReference type="GO" id="GO:0000160">
    <property type="term" value="P:phosphorelay signal transduction system"/>
    <property type="evidence" value="ECO:0007669"/>
    <property type="project" value="UniProtKB-KW"/>
</dbReference>
<keyword evidence="4 10" id="KW-0597">Phosphoprotein</keyword>
<dbReference type="InterPro" id="IPR001789">
    <property type="entry name" value="Sig_transdc_resp-reg_receiver"/>
</dbReference>
<dbReference type="EMBL" id="QGQD01000110">
    <property type="protein sequence ID" value="TLC97760.1"/>
    <property type="molecule type" value="Genomic_DNA"/>
</dbReference>
<evidence type="ECO:0000313" key="13">
    <source>
        <dbReference type="EMBL" id="TLC97760.1"/>
    </source>
</evidence>
<feature type="modified residue" description="4-aspartylphosphate" evidence="10">
    <location>
        <position position="55"/>
    </location>
</feature>
<dbReference type="STRING" id="180332.GCA_000797495_04673"/>
<keyword evidence="8" id="KW-0804">Transcription</keyword>
<dbReference type="InterPro" id="IPR009057">
    <property type="entry name" value="Homeodomain-like_sf"/>
</dbReference>